<gene>
    <name evidence="1" type="ORF">HAP41_0000049280</name>
</gene>
<protein>
    <submittedName>
        <fullName evidence="1">NAD(P)/FAD-dependent oxidoreductase</fullName>
    </submittedName>
</protein>
<dbReference type="Proteomes" id="UP000551709">
    <property type="component" value="Plasmid pBb1S5b"/>
</dbReference>
<dbReference type="GO" id="GO:0071949">
    <property type="term" value="F:FAD binding"/>
    <property type="evidence" value="ECO:0007669"/>
    <property type="project" value="InterPro"/>
</dbReference>
<organism evidence="1 2">
    <name type="scientific">Bradyrhizobium barranii subsp. apii</name>
    <dbReference type="NCBI Taxonomy" id="2819348"/>
    <lineage>
        <taxon>Bacteria</taxon>
        <taxon>Pseudomonadati</taxon>
        <taxon>Pseudomonadota</taxon>
        <taxon>Alphaproteobacteria</taxon>
        <taxon>Hyphomicrobiales</taxon>
        <taxon>Nitrobacteraceae</taxon>
        <taxon>Bradyrhizobium</taxon>
        <taxon>Bradyrhizobium barranii</taxon>
    </lineage>
</organism>
<dbReference type="PANTHER" id="PTHR43747">
    <property type="entry name" value="FAD-BINDING PROTEIN"/>
    <property type="match status" value="1"/>
</dbReference>
<reference evidence="1" key="1">
    <citation type="journal article" date="2017" name="Syst. Appl. Microbiol.">
        <title>Soybeans inoculated with root zone soils of Canadian native legumes harbour diverse and novel Bradyrhizobium spp. that possess agricultural potential.</title>
        <authorList>
            <person name="Bromfield E.S.P."/>
            <person name="Cloutier S."/>
            <person name="Tambong J.T."/>
            <person name="Tran Thi T.V."/>
        </authorList>
    </citation>
    <scope>NUCLEOTIDE SEQUENCE</scope>
    <source>
        <strain evidence="1">1S5</strain>
    </source>
</reference>
<evidence type="ECO:0000313" key="2">
    <source>
        <dbReference type="Proteomes" id="UP000551709"/>
    </source>
</evidence>
<dbReference type="InterPro" id="IPR002938">
    <property type="entry name" value="FAD-bd"/>
</dbReference>
<dbReference type="InterPro" id="IPR050816">
    <property type="entry name" value="Flavin-dep_Halogenase_NPB"/>
</dbReference>
<dbReference type="InterPro" id="IPR036188">
    <property type="entry name" value="FAD/NAD-bd_sf"/>
</dbReference>
<dbReference type="PRINTS" id="PR00469">
    <property type="entry name" value="PNDRDTASEII"/>
</dbReference>
<keyword evidence="1" id="KW-0614">Plasmid</keyword>
<reference evidence="1" key="2">
    <citation type="submission" date="2022-04" db="EMBL/GenBank/DDBJ databases">
        <authorList>
            <person name="Bromfield E.S.P."/>
            <person name="Cloutier S."/>
        </authorList>
    </citation>
    <scope>NUCLEOTIDE SEQUENCE</scope>
    <source>
        <strain evidence="1">1S5</strain>
        <plasmid evidence="1">pBb1S5b</plasmid>
    </source>
</reference>
<proteinExistence type="predicted"/>
<dbReference type="EMBL" id="CP096257">
    <property type="protein sequence ID" value="UPT92449.1"/>
    <property type="molecule type" value="Genomic_DNA"/>
</dbReference>
<dbReference type="PANTHER" id="PTHR43747:SF1">
    <property type="entry name" value="SLR1998 PROTEIN"/>
    <property type="match status" value="1"/>
</dbReference>
<name>A0A8T5VSH0_9BRAD</name>
<dbReference type="RefSeq" id="WP_166107112.1">
    <property type="nucleotide sequence ID" value="NZ_CP096257.1"/>
</dbReference>
<accession>A0A8T5VSH0</accession>
<dbReference type="Pfam" id="PF01494">
    <property type="entry name" value="FAD_binding_3"/>
    <property type="match status" value="1"/>
</dbReference>
<dbReference type="SUPFAM" id="SSF51905">
    <property type="entry name" value="FAD/NAD(P)-binding domain"/>
    <property type="match status" value="1"/>
</dbReference>
<sequence>MIEADVVIVGAGPAGSTAALNLAPTRRVVMIERLPQIPPRIGESLVPAARRLFTDMGLWPSFEAEPHVPCYGNRSVWGSNEPVESDFMRGPDGHGWHLDRGRFDAWLRVVAIGRGARLLAPAQMEDIERSEGTWRLSLATATGKVGLTARFLIDAGGRAAPLARRLGARRRRHDRLVCGWIHGGSFGSNGMTFIEAVEDGWWYTAPLPNDRRVLAFHTDANLASAGIARDREAMLRHATSATHLSELLSSVKFTPDERSGFTAAHGAHLTPCAGEGWLATGDAAINFDPLSSLGLFNALYTGLAAAEATEGYLLDAANALSGYERTIADIRNVYAERLALWYGTETRWRECPFWRCRIETAHENARAPQAPHL</sequence>
<dbReference type="Gene3D" id="3.50.50.60">
    <property type="entry name" value="FAD/NAD(P)-binding domain"/>
    <property type="match status" value="1"/>
</dbReference>
<dbReference type="AlphaFoldDB" id="A0A8T5VSH0"/>
<geneLocation type="plasmid" evidence="1 2">
    <name>pBb1S5b</name>
</geneLocation>
<dbReference type="Gene3D" id="3.30.9.100">
    <property type="match status" value="1"/>
</dbReference>
<evidence type="ECO:0000313" key="1">
    <source>
        <dbReference type="EMBL" id="UPT92449.1"/>
    </source>
</evidence>